<gene>
    <name evidence="3" type="ORF">A7U43_10470</name>
</gene>
<dbReference type="KEGG" id="madi:A7U43_10470"/>
<dbReference type="PRINTS" id="PR01438">
    <property type="entry name" value="UNVRSLSTRESS"/>
</dbReference>
<evidence type="ECO:0000313" key="4">
    <source>
        <dbReference type="Proteomes" id="UP000077143"/>
    </source>
</evidence>
<sequence>MSTTTRSTTTHHGVIVGVDGSSASDAAVRWAAHDAALRHVPLTLVHVQLMPMALTLPEMVMAYGVVEERVDRHGRDVLERAAQVAQQSPAGSNVEVRIKMPTGNIVATLSDMSKEATMLVVGGQGENARQQRHLGSVSQGVVHHAHCPVAIIDDSEPGAGPTAPVLVGIDGSPASEAATAVAFDEASRRGVGLIALHSWSDFGPYRIPTVDWEPQLEAGKEALAERMAGWQERYPDVAVERRLVWGEPAHTLAAASEEAQLLVVGSHGRGGFAGMLLGSVSSTVVQIARVPLIVARAV</sequence>
<dbReference type="OrthoDB" id="3174546at2"/>
<dbReference type="SUPFAM" id="SSF52402">
    <property type="entry name" value="Adenine nucleotide alpha hydrolases-like"/>
    <property type="match status" value="2"/>
</dbReference>
<dbReference type="PANTHER" id="PTHR46268">
    <property type="entry name" value="STRESS RESPONSE PROTEIN NHAX"/>
    <property type="match status" value="1"/>
</dbReference>
<evidence type="ECO:0000256" key="1">
    <source>
        <dbReference type="ARBA" id="ARBA00008791"/>
    </source>
</evidence>
<dbReference type="RefSeq" id="WP_067994468.1">
    <property type="nucleotide sequence ID" value="NZ_CP015596.1"/>
</dbReference>
<organism evidence="3 4">
    <name type="scientific">Mycobacterium adipatum</name>
    <dbReference type="NCBI Taxonomy" id="1682113"/>
    <lineage>
        <taxon>Bacteria</taxon>
        <taxon>Bacillati</taxon>
        <taxon>Actinomycetota</taxon>
        <taxon>Actinomycetes</taxon>
        <taxon>Mycobacteriales</taxon>
        <taxon>Mycobacteriaceae</taxon>
        <taxon>Mycobacterium</taxon>
    </lineage>
</organism>
<proteinExistence type="inferred from homology"/>
<feature type="domain" description="UspA" evidence="2">
    <location>
        <begin position="14"/>
        <end position="152"/>
    </location>
</feature>
<name>A0A172UKI6_9MYCO</name>
<reference evidence="3 4" key="1">
    <citation type="submission" date="2016-05" db="EMBL/GenBank/DDBJ databases">
        <title>Complete genome sequence of a phthalic acid esters degrading Mycobacterium sp. YC-RL4.</title>
        <authorList>
            <person name="Ren L."/>
            <person name="Fan S."/>
            <person name="Ruth N."/>
            <person name="Jia Y."/>
            <person name="Wang J."/>
            <person name="Qiao C."/>
        </authorList>
    </citation>
    <scope>NUCLEOTIDE SEQUENCE [LARGE SCALE GENOMIC DNA]</scope>
    <source>
        <strain evidence="3 4">YC-RL4</strain>
    </source>
</reference>
<evidence type="ECO:0000259" key="2">
    <source>
        <dbReference type="Pfam" id="PF00582"/>
    </source>
</evidence>
<dbReference type="EMBL" id="CP015596">
    <property type="protein sequence ID" value="ANE79692.1"/>
    <property type="molecule type" value="Genomic_DNA"/>
</dbReference>
<dbReference type="AlphaFoldDB" id="A0A172UKI6"/>
<dbReference type="InterPro" id="IPR006016">
    <property type="entry name" value="UspA"/>
</dbReference>
<dbReference type="Gene3D" id="3.40.50.620">
    <property type="entry name" value="HUPs"/>
    <property type="match status" value="2"/>
</dbReference>
<evidence type="ECO:0000313" key="3">
    <source>
        <dbReference type="EMBL" id="ANE79692.1"/>
    </source>
</evidence>
<accession>A0A172UKI6</accession>
<dbReference type="Proteomes" id="UP000077143">
    <property type="component" value="Chromosome"/>
</dbReference>
<dbReference type="InterPro" id="IPR006015">
    <property type="entry name" value="Universal_stress_UspA"/>
</dbReference>
<dbReference type="STRING" id="1682113.A7U43_10470"/>
<keyword evidence="4" id="KW-1185">Reference proteome</keyword>
<dbReference type="InterPro" id="IPR014729">
    <property type="entry name" value="Rossmann-like_a/b/a_fold"/>
</dbReference>
<comment type="similarity">
    <text evidence="1">Belongs to the universal stress protein A family.</text>
</comment>
<dbReference type="Pfam" id="PF00582">
    <property type="entry name" value="Usp"/>
    <property type="match status" value="2"/>
</dbReference>
<protein>
    <recommendedName>
        <fullName evidence="2">UspA domain-containing protein</fullName>
    </recommendedName>
</protein>
<feature type="domain" description="UspA" evidence="2">
    <location>
        <begin position="164"/>
        <end position="296"/>
    </location>
</feature>
<dbReference type="PANTHER" id="PTHR46268:SF6">
    <property type="entry name" value="UNIVERSAL STRESS PROTEIN UP12"/>
    <property type="match status" value="1"/>
</dbReference>